<reference evidence="1 2" key="1">
    <citation type="journal article" date="2013" name="Genome Announc.">
        <title>Draft Genome Sequence of a Hexachlorocyclohexane-Degrading Bacterium, Sphingobium baderi Strain LL03T.</title>
        <authorList>
            <person name="Kaur J."/>
            <person name="Verma H."/>
            <person name="Tripathi C."/>
            <person name="Khurana J.P."/>
            <person name="Lal R."/>
        </authorList>
    </citation>
    <scope>NUCLEOTIDE SEQUENCE [LARGE SCALE GENOMIC DNA]</scope>
    <source>
        <strain evidence="1 2">LL03</strain>
    </source>
</reference>
<dbReference type="Proteomes" id="UP000015524">
    <property type="component" value="Unassembled WGS sequence"/>
</dbReference>
<gene>
    <name evidence="1" type="ORF">L485_08590</name>
</gene>
<protein>
    <submittedName>
        <fullName evidence="1">Uncharacterized protein</fullName>
    </submittedName>
</protein>
<sequence length="133" mass="14327">MLESARNIRPAGINVAQSTHSEGTTADGLIIKEANTDRREQVMPLTPIDARMARAIVIAQHRHHAKPCAQAGKRRDACSRPIGATALHISDIITTQDNKIRLQIVHLVHDARHALGLFSSPTCVSVTSATVTG</sequence>
<evidence type="ECO:0000313" key="1">
    <source>
        <dbReference type="EMBL" id="EQB02058.1"/>
    </source>
</evidence>
<dbReference type="EMBL" id="ATIB01000050">
    <property type="protein sequence ID" value="EQB02058.1"/>
    <property type="molecule type" value="Genomic_DNA"/>
</dbReference>
<accession>T0GPZ2</accession>
<proteinExistence type="predicted"/>
<name>T0GPZ2_9SPHN</name>
<organism evidence="1 2">
    <name type="scientific">Sphingobium baderi LL03</name>
    <dbReference type="NCBI Taxonomy" id="1114964"/>
    <lineage>
        <taxon>Bacteria</taxon>
        <taxon>Pseudomonadati</taxon>
        <taxon>Pseudomonadota</taxon>
        <taxon>Alphaproteobacteria</taxon>
        <taxon>Sphingomonadales</taxon>
        <taxon>Sphingomonadaceae</taxon>
        <taxon>Sphingobium</taxon>
    </lineage>
</organism>
<comment type="caution">
    <text evidence="1">The sequence shown here is derived from an EMBL/GenBank/DDBJ whole genome shotgun (WGS) entry which is preliminary data.</text>
</comment>
<keyword evidence="2" id="KW-1185">Reference proteome</keyword>
<evidence type="ECO:0000313" key="2">
    <source>
        <dbReference type="Proteomes" id="UP000015524"/>
    </source>
</evidence>
<dbReference type="AlphaFoldDB" id="T0GPZ2"/>